<dbReference type="AlphaFoldDB" id="A0A1N6EI81"/>
<dbReference type="SUPFAM" id="SSF52266">
    <property type="entry name" value="SGNH hydrolase"/>
    <property type="match status" value="1"/>
</dbReference>
<dbReference type="GO" id="GO:0006629">
    <property type="term" value="P:lipid metabolic process"/>
    <property type="evidence" value="ECO:0007669"/>
    <property type="project" value="InterPro"/>
</dbReference>
<dbReference type="InterPro" id="IPR036514">
    <property type="entry name" value="SGNH_hydro_sf"/>
</dbReference>
<gene>
    <name evidence="2" type="ORF">SAMN04488055_1632</name>
</gene>
<dbReference type="CDD" id="cd01834">
    <property type="entry name" value="SGNH_hydrolase_like_2"/>
    <property type="match status" value="1"/>
</dbReference>
<dbReference type="PANTHER" id="PTHR30383:SF5">
    <property type="entry name" value="SGNH HYDROLASE-TYPE ESTERASE DOMAIN-CONTAINING PROTEIN"/>
    <property type="match status" value="1"/>
</dbReference>
<feature type="domain" description="SGNH hydrolase-type esterase" evidence="1">
    <location>
        <begin position="23"/>
        <end position="202"/>
    </location>
</feature>
<dbReference type="InterPro" id="IPR008265">
    <property type="entry name" value="Lipase_GDSL_AS"/>
</dbReference>
<dbReference type="GO" id="GO:0004622">
    <property type="term" value="F:phosphatidylcholine lysophospholipase activity"/>
    <property type="evidence" value="ECO:0007669"/>
    <property type="project" value="TreeGrafter"/>
</dbReference>
<evidence type="ECO:0000313" key="3">
    <source>
        <dbReference type="Proteomes" id="UP000185003"/>
    </source>
</evidence>
<dbReference type="STRING" id="536979.SAMN04488055_1632"/>
<keyword evidence="3" id="KW-1185">Reference proteome</keyword>
<sequence>MFLVCSAFALFSFAPAKKKKVIFFGDSITQAGVGPEGYITQMKSILPSDGYELIGAGIGGNKVYDLYLRMEDDVLNKQPDIVVIYIGVNDVWHKSTHGTGTDLDKFEKFYRALIKKIQANNAKVVLCTPAVIGEKKDGDNAQDADLNKFSDVIRKISEDTKLPLCDLRKLFMDYNLRHNTENNEKGILTSDRVHLNKEGNALVAKSLSDIIAKL</sequence>
<dbReference type="PANTHER" id="PTHR30383">
    <property type="entry name" value="THIOESTERASE 1/PROTEASE 1/LYSOPHOSPHOLIPASE L1"/>
    <property type="match status" value="1"/>
</dbReference>
<dbReference type="PROSITE" id="PS01098">
    <property type="entry name" value="LIPASE_GDSL_SER"/>
    <property type="match status" value="1"/>
</dbReference>
<proteinExistence type="predicted"/>
<dbReference type="InterPro" id="IPR013830">
    <property type="entry name" value="SGNH_hydro"/>
</dbReference>
<name>A0A1N6EI81_9BACT</name>
<dbReference type="Gene3D" id="3.40.50.1110">
    <property type="entry name" value="SGNH hydrolase"/>
    <property type="match status" value="1"/>
</dbReference>
<dbReference type="Pfam" id="PF13472">
    <property type="entry name" value="Lipase_GDSL_2"/>
    <property type="match status" value="1"/>
</dbReference>
<evidence type="ECO:0000259" key="1">
    <source>
        <dbReference type="Pfam" id="PF13472"/>
    </source>
</evidence>
<reference evidence="2 3" key="1">
    <citation type="submission" date="2016-11" db="EMBL/GenBank/DDBJ databases">
        <authorList>
            <person name="Jaros S."/>
            <person name="Januszkiewicz K."/>
            <person name="Wedrychowicz H."/>
        </authorList>
    </citation>
    <scope>NUCLEOTIDE SEQUENCE [LARGE SCALE GENOMIC DNA]</scope>
    <source>
        <strain evidence="2 3">DSM 24787</strain>
    </source>
</reference>
<dbReference type="Proteomes" id="UP000185003">
    <property type="component" value="Unassembled WGS sequence"/>
</dbReference>
<protein>
    <submittedName>
        <fullName evidence="2">Lysophospholipase L1</fullName>
    </submittedName>
</protein>
<organism evidence="2 3">
    <name type="scientific">Chitinophaga niabensis</name>
    <dbReference type="NCBI Taxonomy" id="536979"/>
    <lineage>
        <taxon>Bacteria</taxon>
        <taxon>Pseudomonadati</taxon>
        <taxon>Bacteroidota</taxon>
        <taxon>Chitinophagia</taxon>
        <taxon>Chitinophagales</taxon>
        <taxon>Chitinophagaceae</taxon>
        <taxon>Chitinophaga</taxon>
    </lineage>
</organism>
<dbReference type="EMBL" id="FSRA01000001">
    <property type="protein sequence ID" value="SIN82732.1"/>
    <property type="molecule type" value="Genomic_DNA"/>
</dbReference>
<dbReference type="InterPro" id="IPR051532">
    <property type="entry name" value="Ester_Hydrolysis_Enzymes"/>
</dbReference>
<accession>A0A1N6EI81</accession>
<evidence type="ECO:0000313" key="2">
    <source>
        <dbReference type="EMBL" id="SIN82732.1"/>
    </source>
</evidence>